<reference evidence="2" key="1">
    <citation type="submission" date="2018-05" db="EMBL/GenBank/DDBJ databases">
        <authorList>
            <person name="Lanie J.A."/>
            <person name="Ng W.-L."/>
            <person name="Kazmierczak K.M."/>
            <person name="Andrzejewski T.M."/>
            <person name="Davidsen T.M."/>
            <person name="Wayne K.J."/>
            <person name="Tettelin H."/>
            <person name="Glass J.I."/>
            <person name="Rusch D."/>
            <person name="Podicherti R."/>
            <person name="Tsui H.-C.T."/>
            <person name="Winkler M.E."/>
        </authorList>
    </citation>
    <scope>NUCLEOTIDE SEQUENCE</scope>
</reference>
<dbReference type="SUPFAM" id="SSF53590">
    <property type="entry name" value="Nucleoside hydrolase"/>
    <property type="match status" value="1"/>
</dbReference>
<dbReference type="PANTHER" id="PTHR46190:SF1">
    <property type="entry name" value="SI:CH211-201H21.5"/>
    <property type="match status" value="1"/>
</dbReference>
<dbReference type="Gene3D" id="3.90.245.10">
    <property type="entry name" value="Ribonucleoside hydrolase-like"/>
    <property type="match status" value="1"/>
</dbReference>
<dbReference type="InterPro" id="IPR052775">
    <property type="entry name" value="IUN_hydrolase"/>
</dbReference>
<accession>A0A382HWJ5</accession>
<dbReference type="GO" id="GO:0016799">
    <property type="term" value="F:hydrolase activity, hydrolyzing N-glycosyl compounds"/>
    <property type="evidence" value="ECO:0007669"/>
    <property type="project" value="InterPro"/>
</dbReference>
<dbReference type="AlphaFoldDB" id="A0A382HWJ5"/>
<proteinExistence type="predicted"/>
<evidence type="ECO:0000259" key="1">
    <source>
        <dbReference type="Pfam" id="PF01156"/>
    </source>
</evidence>
<sequence length="216" mass="22984">MKTLLIDTDPGVDDALAIMMASAHPDTQIKAITTVAGNVGLEHTTENACKLVEILDIDAPIYVGCGDSLLDNPVEDAAGFHGNDGLGDCIGDADIPPASIKPENGHAATAICSYANQNTGTLDLVALGPLTNIAVALMLDPSLPEKYRSLTIMGGAIRAQGNTSNYTAEYNFYRDPEAARMVLSKWPMVTIVDWEISLAYPIDAKNLSRFFAIDSK</sequence>
<feature type="domain" description="Inosine/uridine-preferring nucleoside hydrolase" evidence="1">
    <location>
        <begin position="4"/>
        <end position="209"/>
    </location>
</feature>
<dbReference type="InterPro" id="IPR036452">
    <property type="entry name" value="Ribo_hydro-like"/>
</dbReference>
<organism evidence="2">
    <name type="scientific">marine metagenome</name>
    <dbReference type="NCBI Taxonomy" id="408172"/>
    <lineage>
        <taxon>unclassified sequences</taxon>
        <taxon>metagenomes</taxon>
        <taxon>ecological metagenomes</taxon>
    </lineage>
</organism>
<feature type="non-terminal residue" evidence="2">
    <location>
        <position position="216"/>
    </location>
</feature>
<gene>
    <name evidence="2" type="ORF">METZ01_LOCUS243847</name>
</gene>
<dbReference type="EMBL" id="UINC01063397">
    <property type="protein sequence ID" value="SVB90993.1"/>
    <property type="molecule type" value="Genomic_DNA"/>
</dbReference>
<dbReference type="PANTHER" id="PTHR46190">
    <property type="entry name" value="SI:CH211-201H21.5-RELATED"/>
    <property type="match status" value="1"/>
</dbReference>
<protein>
    <recommendedName>
        <fullName evidence="1">Inosine/uridine-preferring nucleoside hydrolase domain-containing protein</fullName>
    </recommendedName>
</protein>
<name>A0A382HWJ5_9ZZZZ</name>
<dbReference type="Pfam" id="PF01156">
    <property type="entry name" value="IU_nuc_hydro"/>
    <property type="match status" value="1"/>
</dbReference>
<evidence type="ECO:0000313" key="2">
    <source>
        <dbReference type="EMBL" id="SVB90993.1"/>
    </source>
</evidence>
<dbReference type="InterPro" id="IPR001910">
    <property type="entry name" value="Inosine/uridine_hydrolase_dom"/>
</dbReference>